<evidence type="ECO:0000256" key="2">
    <source>
        <dbReference type="ARBA" id="ARBA00010505"/>
    </source>
</evidence>
<evidence type="ECO:0000256" key="4">
    <source>
        <dbReference type="ARBA" id="ARBA00022862"/>
    </source>
</evidence>
<name>A0A0A9YT48_LYGHE</name>
<dbReference type="SUPFAM" id="SSF52833">
    <property type="entry name" value="Thioredoxin-like"/>
    <property type="match status" value="1"/>
</dbReference>
<reference evidence="11" key="2">
    <citation type="submission" date="2014-07" db="EMBL/GenBank/DDBJ databases">
        <authorList>
            <person name="Hull J."/>
        </authorList>
    </citation>
    <scope>NUCLEOTIDE SEQUENCE</scope>
</reference>
<dbReference type="InterPro" id="IPR013766">
    <property type="entry name" value="Thioredoxin_domain"/>
</dbReference>
<dbReference type="PANTHER" id="PTHR10430:SF16">
    <property type="entry name" value="PEROXIREDOXIN-5, MITOCHONDRIAL"/>
    <property type="match status" value="1"/>
</dbReference>
<dbReference type="PROSITE" id="PS51352">
    <property type="entry name" value="THIOREDOXIN_2"/>
    <property type="match status" value="1"/>
</dbReference>
<feature type="domain" description="Thioredoxin" evidence="10">
    <location>
        <begin position="47"/>
        <end position="206"/>
    </location>
</feature>
<feature type="non-terminal residue" evidence="11">
    <location>
        <position position="1"/>
    </location>
</feature>
<dbReference type="InterPro" id="IPR036249">
    <property type="entry name" value="Thioredoxin-like_sf"/>
</dbReference>
<dbReference type="CDD" id="cd03013">
    <property type="entry name" value="PRX5_like"/>
    <property type="match status" value="1"/>
</dbReference>
<proteinExistence type="inferred from homology"/>
<keyword evidence="6 9" id="KW-0676">Redox-active center</keyword>
<dbReference type="EMBL" id="GBHO01008235">
    <property type="protein sequence ID" value="JAG35369.1"/>
    <property type="molecule type" value="Transcribed_RNA"/>
</dbReference>
<gene>
    <name evidence="11" type="primary">PRDX5_1</name>
    <name evidence="11" type="ORF">CM83_22511</name>
</gene>
<dbReference type="InterPro" id="IPR013740">
    <property type="entry name" value="Redoxin"/>
</dbReference>
<accession>A0A0A9YT48</accession>
<dbReference type="AlphaFoldDB" id="A0A0A9YT48"/>
<dbReference type="FunFam" id="3.40.30.10:FF:000020">
    <property type="entry name" value="Peroxiredoxin"/>
    <property type="match status" value="1"/>
</dbReference>
<dbReference type="GO" id="GO:0045454">
    <property type="term" value="P:cell redox homeostasis"/>
    <property type="evidence" value="ECO:0007669"/>
    <property type="project" value="TreeGrafter"/>
</dbReference>
<comment type="similarity">
    <text evidence="2 9">Belongs to the peroxiredoxin family. Prx5 subfamily.</text>
</comment>
<organism evidence="11">
    <name type="scientific">Lygus hesperus</name>
    <name type="common">Western plant bug</name>
    <dbReference type="NCBI Taxonomy" id="30085"/>
    <lineage>
        <taxon>Eukaryota</taxon>
        <taxon>Metazoa</taxon>
        <taxon>Ecdysozoa</taxon>
        <taxon>Arthropoda</taxon>
        <taxon>Hexapoda</taxon>
        <taxon>Insecta</taxon>
        <taxon>Pterygota</taxon>
        <taxon>Neoptera</taxon>
        <taxon>Paraneoptera</taxon>
        <taxon>Hemiptera</taxon>
        <taxon>Heteroptera</taxon>
        <taxon>Panheteroptera</taxon>
        <taxon>Cimicomorpha</taxon>
        <taxon>Miridae</taxon>
        <taxon>Mirini</taxon>
        <taxon>Lygus</taxon>
    </lineage>
</organism>
<dbReference type="GO" id="GO:0005739">
    <property type="term" value="C:mitochondrion"/>
    <property type="evidence" value="ECO:0007669"/>
    <property type="project" value="TreeGrafter"/>
</dbReference>
<dbReference type="InterPro" id="IPR037944">
    <property type="entry name" value="PRX5-like"/>
</dbReference>
<dbReference type="GO" id="GO:0008379">
    <property type="term" value="F:thioredoxin peroxidase activity"/>
    <property type="evidence" value="ECO:0007669"/>
    <property type="project" value="InterPro"/>
</dbReference>
<evidence type="ECO:0000313" key="11">
    <source>
        <dbReference type="EMBL" id="JAG35369.1"/>
    </source>
</evidence>
<dbReference type="Pfam" id="PF08534">
    <property type="entry name" value="Redoxin"/>
    <property type="match status" value="1"/>
</dbReference>
<comment type="catalytic activity">
    <reaction evidence="7 9">
        <text>a hydroperoxide + [thioredoxin]-dithiol = an alcohol + [thioredoxin]-disulfide + H2O</text>
        <dbReference type="Rhea" id="RHEA:62620"/>
        <dbReference type="Rhea" id="RHEA-COMP:10698"/>
        <dbReference type="Rhea" id="RHEA-COMP:10700"/>
        <dbReference type="ChEBI" id="CHEBI:15377"/>
        <dbReference type="ChEBI" id="CHEBI:29950"/>
        <dbReference type="ChEBI" id="CHEBI:30879"/>
        <dbReference type="ChEBI" id="CHEBI:35924"/>
        <dbReference type="ChEBI" id="CHEBI:50058"/>
        <dbReference type="EC" id="1.11.1.24"/>
    </reaction>
</comment>
<dbReference type="GO" id="GO:0042744">
    <property type="term" value="P:hydrogen peroxide catabolic process"/>
    <property type="evidence" value="ECO:0007669"/>
    <property type="project" value="TreeGrafter"/>
</dbReference>
<keyword evidence="4 9" id="KW-0049">Antioxidant</keyword>
<evidence type="ECO:0000256" key="9">
    <source>
        <dbReference type="RuleBase" id="RU366011"/>
    </source>
</evidence>
<keyword evidence="3 9" id="KW-0575">Peroxidase</keyword>
<dbReference type="PANTHER" id="PTHR10430">
    <property type="entry name" value="PEROXIREDOXIN"/>
    <property type="match status" value="1"/>
</dbReference>
<dbReference type="EC" id="1.11.1.24" evidence="9"/>
<evidence type="ECO:0000259" key="10">
    <source>
        <dbReference type="PROSITE" id="PS51352"/>
    </source>
</evidence>
<evidence type="ECO:0000256" key="8">
    <source>
        <dbReference type="PIRSR" id="PIRSR637944-1"/>
    </source>
</evidence>
<dbReference type="GO" id="GO:0005777">
    <property type="term" value="C:peroxisome"/>
    <property type="evidence" value="ECO:0007669"/>
    <property type="project" value="TreeGrafter"/>
</dbReference>
<dbReference type="GO" id="GO:0034599">
    <property type="term" value="P:cellular response to oxidative stress"/>
    <property type="evidence" value="ECO:0007669"/>
    <property type="project" value="InterPro"/>
</dbReference>
<dbReference type="Gene3D" id="3.40.30.10">
    <property type="entry name" value="Glutaredoxin"/>
    <property type="match status" value="1"/>
</dbReference>
<sequence>SDSFNSSSTPEEISMHFVLNSIKQSLFKTGRLNLRNIHSSIAFAMPVQVGDKIPSVDLYENSPAEKVNTETLCSGKTVVLFAVPGAFTPGCSKTHLPGYVSDADNLKSNGVDEIVCVSVNDPFVMAAWGQEHKVNGKVRMLADPSAAFTKAVDLATDLPPLGGTRSKRYSMVIKDGVVTELNVEPDGTGLTCSLAKNLTFKKKSIS</sequence>
<evidence type="ECO:0000256" key="5">
    <source>
        <dbReference type="ARBA" id="ARBA00023002"/>
    </source>
</evidence>
<reference evidence="11" key="1">
    <citation type="journal article" date="2014" name="PLoS ONE">
        <title>Transcriptome-Based Identification of ABC Transporters in the Western Tarnished Plant Bug Lygus hesperus.</title>
        <authorList>
            <person name="Hull J.J."/>
            <person name="Chaney K."/>
            <person name="Geib S.M."/>
            <person name="Fabrick J.A."/>
            <person name="Brent C.S."/>
            <person name="Walsh D."/>
            <person name="Lavine L.C."/>
        </authorList>
    </citation>
    <scope>NUCLEOTIDE SEQUENCE</scope>
</reference>
<evidence type="ECO:0000256" key="6">
    <source>
        <dbReference type="ARBA" id="ARBA00023284"/>
    </source>
</evidence>
<comment type="function">
    <text evidence="1">Thiol-specific peroxidase that catalyzes the reduction of hydrogen peroxide and organic hydroperoxides to water and alcohols, respectively. Plays a role in cell protection against oxidative stress by detoxifying peroxides and as sensor of hydrogen peroxide-mediated signaling events.</text>
</comment>
<keyword evidence="5 9" id="KW-0560">Oxidoreductase</keyword>
<feature type="active site" description="Cysteine sulfenic acid (-SOH) intermediate" evidence="8">
    <location>
        <position position="91"/>
    </location>
</feature>
<protein>
    <recommendedName>
        <fullName evidence="9">Peroxiredoxin-5</fullName>
        <ecNumber evidence="9">1.11.1.24</ecNumber>
    </recommendedName>
</protein>
<evidence type="ECO:0000256" key="7">
    <source>
        <dbReference type="ARBA" id="ARBA00049091"/>
    </source>
</evidence>
<evidence type="ECO:0000256" key="1">
    <source>
        <dbReference type="ARBA" id="ARBA00003330"/>
    </source>
</evidence>
<evidence type="ECO:0000256" key="3">
    <source>
        <dbReference type="ARBA" id="ARBA00022559"/>
    </source>
</evidence>